<organism evidence="5 6">
    <name type="scientific">Gallus gallus</name>
    <name type="common">Chicken</name>
    <dbReference type="NCBI Taxonomy" id="9031"/>
    <lineage>
        <taxon>Eukaryota</taxon>
        <taxon>Metazoa</taxon>
        <taxon>Chordata</taxon>
        <taxon>Craniata</taxon>
        <taxon>Vertebrata</taxon>
        <taxon>Euteleostomi</taxon>
        <taxon>Archelosauria</taxon>
        <taxon>Archosauria</taxon>
        <taxon>Dinosauria</taxon>
        <taxon>Saurischia</taxon>
        <taxon>Theropoda</taxon>
        <taxon>Coelurosauria</taxon>
        <taxon>Aves</taxon>
        <taxon>Neognathae</taxon>
        <taxon>Galloanserae</taxon>
        <taxon>Galliformes</taxon>
        <taxon>Phasianidae</taxon>
        <taxon>Phasianinae</taxon>
        <taxon>Gallus</taxon>
    </lineage>
</organism>
<dbReference type="InterPro" id="IPR043592">
    <property type="entry name" value="FMNL_animal"/>
</dbReference>
<feature type="domain" description="DAD" evidence="3">
    <location>
        <begin position="394"/>
        <end position="426"/>
    </location>
</feature>
<dbReference type="Gene3D" id="1.20.58.2220">
    <property type="entry name" value="Formin, FH2 domain"/>
    <property type="match status" value="1"/>
</dbReference>
<name>A0A8V1A5C5_CHICK</name>
<comment type="similarity">
    <text evidence="1">Belongs to the formin homology family.</text>
</comment>
<keyword evidence="6" id="KW-1185">Reference proteome</keyword>
<dbReference type="Pfam" id="PF02181">
    <property type="entry name" value="FH2"/>
    <property type="match status" value="2"/>
</dbReference>
<accession>A0A8V1A5C5</accession>
<gene>
    <name evidence="5" type="primary">LOC121108098</name>
</gene>
<dbReference type="OrthoDB" id="1104827at2759"/>
<protein>
    <recommendedName>
        <fullName evidence="7">FH2 domain-containing protein</fullName>
    </recommendedName>
</protein>
<dbReference type="SUPFAM" id="SSF101447">
    <property type="entry name" value="Formin homology 2 domain (FH2 domain)"/>
    <property type="match status" value="1"/>
</dbReference>
<evidence type="ECO:0008006" key="7">
    <source>
        <dbReference type="Google" id="ProtNLM"/>
    </source>
</evidence>
<reference evidence="5" key="3">
    <citation type="submission" date="2025-09" db="UniProtKB">
        <authorList>
            <consortium name="Ensembl"/>
        </authorList>
    </citation>
    <scope>IDENTIFICATION</scope>
    <source>
        <strain evidence="5">broiler</strain>
    </source>
</reference>
<dbReference type="GO" id="GO:0022604">
    <property type="term" value="P:regulation of cell morphogenesis"/>
    <property type="evidence" value="ECO:0007669"/>
    <property type="project" value="InterPro"/>
</dbReference>
<dbReference type="SMART" id="SM00498">
    <property type="entry name" value="FH2"/>
    <property type="match status" value="1"/>
</dbReference>
<dbReference type="PROSITE" id="PS51444">
    <property type="entry name" value="FH2"/>
    <property type="match status" value="1"/>
</dbReference>
<feature type="coiled-coil region" evidence="2">
    <location>
        <begin position="338"/>
        <end position="385"/>
    </location>
</feature>
<dbReference type="InterPro" id="IPR014767">
    <property type="entry name" value="DAD_dom"/>
</dbReference>
<feature type="domain" description="FH2" evidence="4">
    <location>
        <begin position="1"/>
        <end position="364"/>
    </location>
</feature>
<evidence type="ECO:0000256" key="1">
    <source>
        <dbReference type="ARBA" id="ARBA00023449"/>
    </source>
</evidence>
<dbReference type="GeneTree" id="ENSGT00940000159962"/>
<evidence type="ECO:0000313" key="6">
    <source>
        <dbReference type="Proteomes" id="UP000000539"/>
    </source>
</evidence>
<dbReference type="PROSITE" id="PS51231">
    <property type="entry name" value="DAD"/>
    <property type="match status" value="1"/>
</dbReference>
<evidence type="ECO:0000256" key="2">
    <source>
        <dbReference type="SAM" id="Coils"/>
    </source>
</evidence>
<reference evidence="5" key="1">
    <citation type="submission" date="2020-11" db="EMBL/GenBank/DDBJ databases">
        <title>Gallus gallus (Chicken) genome, bGalGal1, GRCg7b, maternal haplotype autosomes + Z &amp; W.</title>
        <authorList>
            <person name="Warren W."/>
            <person name="Formenti G."/>
            <person name="Fedrigo O."/>
            <person name="Haase B."/>
            <person name="Mountcastle J."/>
            <person name="Balacco J."/>
            <person name="Tracey A."/>
            <person name="Schneider V."/>
            <person name="Okimoto R."/>
            <person name="Cheng H."/>
            <person name="Hawken R."/>
            <person name="Howe K."/>
            <person name="Jarvis E.D."/>
        </authorList>
    </citation>
    <scope>NUCLEOTIDE SEQUENCE [LARGE SCALE GENOMIC DNA]</scope>
    <source>
        <strain evidence="5">Broiler</strain>
    </source>
</reference>
<evidence type="ECO:0000259" key="3">
    <source>
        <dbReference type="PROSITE" id="PS51231"/>
    </source>
</evidence>
<dbReference type="InterPro" id="IPR015425">
    <property type="entry name" value="FH2_Formin"/>
</dbReference>
<dbReference type="InterPro" id="IPR042201">
    <property type="entry name" value="FH2_Formin_sf"/>
</dbReference>
<evidence type="ECO:0000259" key="4">
    <source>
        <dbReference type="PROSITE" id="PS51444"/>
    </source>
</evidence>
<proteinExistence type="inferred from homology"/>
<reference evidence="5" key="2">
    <citation type="submission" date="2025-08" db="UniProtKB">
        <authorList>
            <consortium name="Ensembl"/>
        </authorList>
    </citation>
    <scope>IDENTIFICATION</scope>
    <source>
        <strain evidence="5">broiler</strain>
    </source>
</reference>
<evidence type="ECO:0000313" key="5">
    <source>
        <dbReference type="Ensembl" id="ENSGALP00010038409.1"/>
    </source>
</evidence>
<dbReference type="PANTHER" id="PTHR45857:SF3">
    <property type="entry name" value="FORMIN-LIKE PROTEIN 3"/>
    <property type="match status" value="1"/>
</dbReference>
<dbReference type="PANTHER" id="PTHR45857">
    <property type="entry name" value="FORMIN-LIKE PROTEIN"/>
    <property type="match status" value="1"/>
</dbReference>
<dbReference type="GO" id="GO:0007010">
    <property type="term" value="P:cytoskeleton organization"/>
    <property type="evidence" value="ECO:0007669"/>
    <property type="project" value="InterPro"/>
</dbReference>
<dbReference type="AlphaFoldDB" id="A0A8V1A5C5"/>
<keyword evidence="2" id="KW-0175">Coiled coil</keyword>
<dbReference type="Ensembl" id="ENSGALT00010062145.1">
    <property type="protein sequence ID" value="ENSGALP00010038409.1"/>
    <property type="gene ID" value="ENSGALG00010025449.1"/>
</dbReference>
<dbReference type="Proteomes" id="UP000000539">
    <property type="component" value="Chromosome 34"/>
</dbReference>
<sequence length="436" mass="49445">MPVFNWTALKPNQISGTVFSELDDERVLQVGGGPRSFKTKAQGPALDLLCPKSKGTQRAAAKVTLLEANRAKNLAITLRKAGRGPEEICRAIHTFDLATLPVDFVECLMRFVPTEAEVKALRQYERERKPLEELSAEDRFMLHFSKVERLPQRMAIMAFLGNFADNLQMLTPQLNAIIAASASVKSSQKLKQMLEIILALGNYMNSSKRGAVYGFKLQSLDLLLDTKSTDRKLTLLHFIALTVREKYPELATFWQELHFVEKAAAVSLENVLLDCGLHDSSVLRSFLAGSESKLERLQKDARTAEDAYNAVVRYFGESPKTTPPSVFFPVFARFIHSYKDAEQENETRKKQEEVMREKLLAQEAKKQEKRNKWQQQELIAELRRRQAKEHRPVYEGKDGTIEDIITALKSVPFTARTAKRGSRFFCEPAHHEESGS</sequence>